<proteinExistence type="predicted"/>
<reference evidence="2" key="1">
    <citation type="submission" date="2022-11" db="UniProtKB">
        <authorList>
            <consortium name="WormBaseParasite"/>
        </authorList>
    </citation>
    <scope>IDENTIFICATION</scope>
</reference>
<organism evidence="1 2">
    <name type="scientific">Panagrolaimus davidi</name>
    <dbReference type="NCBI Taxonomy" id="227884"/>
    <lineage>
        <taxon>Eukaryota</taxon>
        <taxon>Metazoa</taxon>
        <taxon>Ecdysozoa</taxon>
        <taxon>Nematoda</taxon>
        <taxon>Chromadorea</taxon>
        <taxon>Rhabditida</taxon>
        <taxon>Tylenchina</taxon>
        <taxon>Panagrolaimomorpha</taxon>
        <taxon>Panagrolaimoidea</taxon>
        <taxon>Panagrolaimidae</taxon>
        <taxon>Panagrolaimus</taxon>
    </lineage>
</organism>
<dbReference type="WBParaSite" id="PDA_v2.g30570.t1">
    <property type="protein sequence ID" value="PDA_v2.g30570.t1"/>
    <property type="gene ID" value="PDA_v2.g30570"/>
</dbReference>
<name>A0A914QFH9_9BILA</name>
<protein>
    <submittedName>
        <fullName evidence="2">Uncharacterized protein</fullName>
    </submittedName>
</protein>
<accession>A0A914QFH9</accession>
<keyword evidence="1" id="KW-1185">Reference proteome</keyword>
<sequence length="110" mass="13013">MLRFWQKSPDYKFTKRKVFGKLKPLLIVFNAVNKDMCYKFGYDSCHKFYTCLECKKRGHTVSARFIQHNGETTIELGRLQHICEPQKYIHENFFNASEEEKSIPPTNSSN</sequence>
<dbReference type="Proteomes" id="UP000887578">
    <property type="component" value="Unplaced"/>
</dbReference>
<dbReference type="AlphaFoldDB" id="A0A914QFH9"/>
<evidence type="ECO:0000313" key="2">
    <source>
        <dbReference type="WBParaSite" id="PDA_v2.g30570.t1"/>
    </source>
</evidence>
<evidence type="ECO:0000313" key="1">
    <source>
        <dbReference type="Proteomes" id="UP000887578"/>
    </source>
</evidence>